<protein>
    <recommendedName>
        <fullName evidence="3 7">Deoxyribose-phosphate aldolase</fullName>
        <ecNumber evidence="3 7">4.1.2.4</ecNumber>
    </recommendedName>
</protein>
<comment type="similarity">
    <text evidence="2">Belongs to the DeoC/FbaB aldolase family. DeoC type 2 subfamily.</text>
</comment>
<evidence type="ECO:0000256" key="5">
    <source>
        <dbReference type="ARBA" id="ARBA00023270"/>
    </source>
</evidence>
<evidence type="ECO:0000313" key="8">
    <source>
        <dbReference type="EMBL" id="SFL24317.1"/>
    </source>
</evidence>
<dbReference type="GO" id="GO:0016052">
    <property type="term" value="P:carbohydrate catabolic process"/>
    <property type="evidence" value="ECO:0007669"/>
    <property type="project" value="TreeGrafter"/>
</dbReference>
<evidence type="ECO:0000256" key="2">
    <source>
        <dbReference type="ARBA" id="ARBA00009473"/>
    </source>
</evidence>
<evidence type="ECO:0000313" key="9">
    <source>
        <dbReference type="Proteomes" id="UP000199581"/>
    </source>
</evidence>
<name>A0A8G2BZF0_DESNO</name>
<proteinExistence type="inferred from homology"/>
<sequence length="250" mass="26367">MQDILNRSGQIMVSLLDLTSLTGVETEADIEALCSRASGPCGQVAAICVFPRHLPWAKAGLKRRSLEGIGLATVVNFPGGDLDPAGSVREIEEALVLGATEVDLVFPYRAFLDGREKEVAKYLDACRGACPVLLKIILETGVLGSPEAIQAACSLAVDHGADFLKTSTGKAAVHATPEAARVMLQVIAQKGTPTGFKASGGLRTMADAQVYLDLAEEIMGKDWIGPHTFRFGASSLLDDILARTNSTESA</sequence>
<gene>
    <name evidence="8" type="ORF">SAMN05421830_101124</name>
</gene>
<accession>A0A8G2BZF0</accession>
<keyword evidence="4" id="KW-0456">Lyase</keyword>
<keyword evidence="5" id="KW-0704">Schiff base</keyword>
<dbReference type="InterPro" id="IPR002915">
    <property type="entry name" value="DeoC/FbaB/LacD_aldolase"/>
</dbReference>
<dbReference type="InterPro" id="IPR011343">
    <property type="entry name" value="DeoC"/>
</dbReference>
<dbReference type="SMART" id="SM01133">
    <property type="entry name" value="DeoC"/>
    <property type="match status" value="1"/>
</dbReference>
<reference evidence="8 9" key="1">
    <citation type="submission" date="2016-10" db="EMBL/GenBank/DDBJ databases">
        <authorList>
            <person name="Varghese N."/>
            <person name="Submissions S."/>
        </authorList>
    </citation>
    <scope>NUCLEOTIDE SEQUENCE [LARGE SCALE GENOMIC DNA]</scope>
    <source>
        <strain evidence="8 9">DSM 1741</strain>
    </source>
</reference>
<evidence type="ECO:0000256" key="4">
    <source>
        <dbReference type="ARBA" id="ARBA00023239"/>
    </source>
</evidence>
<dbReference type="Pfam" id="PF01791">
    <property type="entry name" value="DeoC"/>
    <property type="match status" value="1"/>
</dbReference>
<organism evidence="8 9">
    <name type="scientific">Desulfomicrobium norvegicum (strain DSM 1741 / NCIMB 8310)</name>
    <name type="common">Desulfovibrio baculatus (strain Norway 4)</name>
    <name type="synonym">Desulfovibrio desulfuricans (strain Norway 4)</name>
    <dbReference type="NCBI Taxonomy" id="52561"/>
    <lineage>
        <taxon>Bacteria</taxon>
        <taxon>Pseudomonadati</taxon>
        <taxon>Thermodesulfobacteriota</taxon>
        <taxon>Desulfovibrionia</taxon>
        <taxon>Desulfovibrionales</taxon>
        <taxon>Desulfomicrobiaceae</taxon>
        <taxon>Desulfomicrobium</taxon>
    </lineage>
</organism>
<dbReference type="RefSeq" id="WP_092188231.1">
    <property type="nucleotide sequence ID" value="NZ_FOTO01000001.1"/>
</dbReference>
<dbReference type="SUPFAM" id="SSF51569">
    <property type="entry name" value="Aldolase"/>
    <property type="match status" value="1"/>
</dbReference>
<keyword evidence="9" id="KW-1185">Reference proteome</keyword>
<evidence type="ECO:0000256" key="3">
    <source>
        <dbReference type="ARBA" id="ARBA00012515"/>
    </source>
</evidence>
<comment type="pathway">
    <text evidence="1">Carbohydrate degradation; 2-deoxy-D-ribose 1-phosphate degradation; D-glyceraldehyde 3-phosphate and acetaldehyde from 2-deoxy-alpha-D-ribose 1-phosphate: step 2/2.</text>
</comment>
<dbReference type="AlphaFoldDB" id="A0A8G2BZF0"/>
<dbReference type="PANTHER" id="PTHR10889">
    <property type="entry name" value="DEOXYRIBOSE-PHOSPHATE ALDOLASE"/>
    <property type="match status" value="1"/>
</dbReference>
<dbReference type="Proteomes" id="UP000199581">
    <property type="component" value="Unassembled WGS sequence"/>
</dbReference>
<dbReference type="GO" id="GO:0009264">
    <property type="term" value="P:deoxyribonucleotide catabolic process"/>
    <property type="evidence" value="ECO:0007669"/>
    <property type="project" value="UniProtKB-UniRule"/>
</dbReference>
<comment type="caution">
    <text evidence="8">The sequence shown here is derived from an EMBL/GenBank/DDBJ whole genome shotgun (WGS) entry which is preliminary data.</text>
</comment>
<evidence type="ECO:0000256" key="7">
    <source>
        <dbReference type="NCBIfam" id="TIGR00126"/>
    </source>
</evidence>
<dbReference type="InterPro" id="IPR013785">
    <property type="entry name" value="Aldolase_TIM"/>
</dbReference>
<dbReference type="PANTHER" id="PTHR10889:SF3">
    <property type="entry name" value="DEOXYRIBOSE-PHOSPHATE ALDOLASE"/>
    <property type="match status" value="1"/>
</dbReference>
<dbReference type="EC" id="4.1.2.4" evidence="3 7"/>
<dbReference type="GO" id="GO:0004139">
    <property type="term" value="F:deoxyribose-phosphate aldolase activity"/>
    <property type="evidence" value="ECO:0007669"/>
    <property type="project" value="UniProtKB-UniRule"/>
</dbReference>
<evidence type="ECO:0000256" key="1">
    <source>
        <dbReference type="ARBA" id="ARBA00004816"/>
    </source>
</evidence>
<evidence type="ECO:0000256" key="6">
    <source>
        <dbReference type="ARBA" id="ARBA00048791"/>
    </source>
</evidence>
<dbReference type="PIRSF" id="PIRSF001357">
    <property type="entry name" value="DeoC"/>
    <property type="match status" value="1"/>
</dbReference>
<dbReference type="Gene3D" id="3.20.20.70">
    <property type="entry name" value="Aldolase class I"/>
    <property type="match status" value="1"/>
</dbReference>
<dbReference type="GO" id="GO:0005737">
    <property type="term" value="C:cytoplasm"/>
    <property type="evidence" value="ECO:0007669"/>
    <property type="project" value="InterPro"/>
</dbReference>
<dbReference type="OrthoDB" id="9774832at2"/>
<dbReference type="EMBL" id="FOTO01000001">
    <property type="protein sequence ID" value="SFL24317.1"/>
    <property type="molecule type" value="Genomic_DNA"/>
</dbReference>
<dbReference type="NCBIfam" id="TIGR00126">
    <property type="entry name" value="deoC"/>
    <property type="match status" value="1"/>
</dbReference>
<comment type="catalytic activity">
    <reaction evidence="6">
        <text>2-deoxy-D-ribose 5-phosphate = D-glyceraldehyde 3-phosphate + acetaldehyde</text>
        <dbReference type="Rhea" id="RHEA:12821"/>
        <dbReference type="ChEBI" id="CHEBI:15343"/>
        <dbReference type="ChEBI" id="CHEBI:59776"/>
        <dbReference type="ChEBI" id="CHEBI:62877"/>
        <dbReference type="EC" id="4.1.2.4"/>
    </reaction>
</comment>